<dbReference type="EMBL" id="CAADFO010000037">
    <property type="protein sequence ID" value="VFK28458.1"/>
    <property type="molecule type" value="Genomic_DNA"/>
</dbReference>
<evidence type="ECO:0000313" key="1">
    <source>
        <dbReference type="EMBL" id="VFK28458.1"/>
    </source>
</evidence>
<accession>A0A450XH03</accession>
<dbReference type="AlphaFoldDB" id="A0A450XH03"/>
<organism evidence="1">
    <name type="scientific">Candidatus Kentrum sp. MB</name>
    <dbReference type="NCBI Taxonomy" id="2138164"/>
    <lineage>
        <taxon>Bacteria</taxon>
        <taxon>Pseudomonadati</taxon>
        <taxon>Pseudomonadota</taxon>
        <taxon>Gammaproteobacteria</taxon>
        <taxon>Candidatus Kentrum</taxon>
    </lineage>
</organism>
<gene>
    <name evidence="1" type="ORF">BECKMB1821G_GA0114241_103716</name>
</gene>
<name>A0A450XH03_9GAMM</name>
<reference evidence="1" key="1">
    <citation type="submission" date="2019-02" db="EMBL/GenBank/DDBJ databases">
        <authorList>
            <person name="Gruber-Vodicka R. H."/>
            <person name="Seah K. B. B."/>
        </authorList>
    </citation>
    <scope>NUCLEOTIDE SEQUENCE</scope>
    <source>
        <strain evidence="1">BECK_BZ197</strain>
    </source>
</reference>
<proteinExistence type="predicted"/>
<sequence length="56" mass="6383">MELTACLRGLFPGFGKTAETRKGAKEKTAKDLARLRFRPLMHDSVLVTRRENLTHL</sequence>
<protein>
    <submittedName>
        <fullName evidence="1">Uncharacterized protein</fullName>
    </submittedName>
</protein>